<dbReference type="EMBL" id="MEWY01000002">
    <property type="protein sequence ID" value="OGC87381.1"/>
    <property type="molecule type" value="Genomic_DNA"/>
</dbReference>
<gene>
    <name evidence="1" type="ORF">A3B33_01855</name>
</gene>
<evidence type="ECO:0000313" key="1">
    <source>
        <dbReference type="EMBL" id="OGC87381.1"/>
    </source>
</evidence>
<accession>A0A1F4Y0G9</accession>
<comment type="caution">
    <text evidence="1">The sequence shown here is derived from an EMBL/GenBank/DDBJ whole genome shotgun (WGS) entry which is preliminary data.</text>
</comment>
<dbReference type="AlphaFoldDB" id="A0A1F4Y0G9"/>
<reference evidence="1 2" key="1">
    <citation type="journal article" date="2016" name="Nat. Commun.">
        <title>Thousands of microbial genomes shed light on interconnected biogeochemical processes in an aquifer system.</title>
        <authorList>
            <person name="Anantharaman K."/>
            <person name="Brown C.T."/>
            <person name="Hug L.A."/>
            <person name="Sharon I."/>
            <person name="Castelle C.J."/>
            <person name="Probst A.J."/>
            <person name="Thomas B.C."/>
            <person name="Singh A."/>
            <person name="Wilkins M.J."/>
            <person name="Karaoz U."/>
            <person name="Brodie E.L."/>
            <person name="Williams K.H."/>
            <person name="Hubbard S.S."/>
            <person name="Banfield J.F."/>
        </authorList>
    </citation>
    <scope>NUCLEOTIDE SEQUENCE [LARGE SCALE GENOMIC DNA]</scope>
</reference>
<evidence type="ECO:0000313" key="2">
    <source>
        <dbReference type="Proteomes" id="UP000176943"/>
    </source>
</evidence>
<sequence>MHPVSRFAIIIALVAGLSAPLHASALGFSFGGRVISIPVPCFGLPGFFGVAIIPAGRFSPFYVWGPGTIGLPPLHPGQQILGIYDLPLLCNGVPGFRIQYDGVSI</sequence>
<protein>
    <submittedName>
        <fullName evidence="1">Uncharacterized protein</fullName>
    </submittedName>
</protein>
<organism evidence="1 2">
    <name type="scientific">Candidatus Adlerbacteria bacterium RIFCSPLOWO2_01_FULL_54_16</name>
    <dbReference type="NCBI Taxonomy" id="1797244"/>
    <lineage>
        <taxon>Bacteria</taxon>
        <taxon>Candidatus Adleribacteriota</taxon>
    </lineage>
</organism>
<proteinExistence type="predicted"/>
<dbReference type="Proteomes" id="UP000176943">
    <property type="component" value="Unassembled WGS sequence"/>
</dbReference>
<name>A0A1F4Y0G9_9BACT</name>